<evidence type="ECO:0000256" key="2">
    <source>
        <dbReference type="SAM" id="MobiDB-lite"/>
    </source>
</evidence>
<feature type="compositionally biased region" description="Basic and acidic residues" evidence="2">
    <location>
        <begin position="320"/>
        <end position="349"/>
    </location>
</feature>
<feature type="compositionally biased region" description="Polar residues" evidence="2">
    <location>
        <begin position="1"/>
        <end position="22"/>
    </location>
</feature>
<feature type="region of interest" description="Disordered" evidence="2">
    <location>
        <begin position="1"/>
        <end position="69"/>
    </location>
</feature>
<dbReference type="PANTHER" id="PTHR35120:SF2">
    <property type="entry name" value="AMINOTRANSFERASE-LIKE PLANT MOBILE DOMAIN-CONTAINING PROTEIN"/>
    <property type="match status" value="1"/>
</dbReference>
<keyword evidence="1" id="KW-0175">Coiled coil</keyword>
<sequence>MSNPNPQIHVETQNPNPKSPNQEEQEAAAPPTPHVDPQFPKTLTLPDHDPQIDYLPDPDATNPNPNHRLEDVDTIMQDLTQDQNAEEKGPEALANFATVTSTASRRGPKRKKLVSRRRNAQEKQLRQKLKVVVETLNPIPFVPSKALDFESHKTLMQRLGLWDFVHIEFDTVIREDLVAQLIASYGPSTRCSYVNGCRINVNRADLARALKLPVKLPVKKATVSAANVESVVLGESIVFIEQLVFNWMLLHDDMYVMTDDVLAYLKVIKEGHFEKVDWAGLIWNMLEKELKEEKLVNCYYASHLQHLIKTQRGELLEEAPKMEEEGEAEVKGEGEEAEVKGEGEEVGVKDEEEEEEEEEDDVGEELDGSGDVNMGGVDESQVHELVENKIELSLGQDNAERLEVGKEQVGGDQIMDFEPAEEEHGIWFLHQKNSAKEPFLHPCHTSDVNVMQSGEMKEDGGEEGQDQEEGEEHEDEEDAEEDQHEGRFHFSPRYIPTEGMPSGTGSLIQTMEAGQLNFGSGVDLHDNHVGNFLSSRDDGQMIAGSSLFGNGHKRDIGGDYHSPRYSLNGSSKRLRSDSPWNAEPVDMDMCMENMQNSMEKARMLYAAKEQAYIEATNNQQVLVNEIQRRDNMLENLHKVKMDDSHKIYRLEKELYMMTNLVDGYRKALKETQKAFAEYRALCPQADEPLYKDVPGSGGLVLSVKEFEKERLRKEEEERAKMRDYEKKFRDIEEAWISKLEGHLSRVQSLGNSLVAIGDQVKHLKEVVASKVADSPGLAPTSEEPTA</sequence>
<accession>A0AAV1Y739</accession>
<evidence type="ECO:0000256" key="1">
    <source>
        <dbReference type="SAM" id="Coils"/>
    </source>
</evidence>
<protein>
    <submittedName>
        <fullName evidence="3">Uncharacterized protein</fullName>
    </submittedName>
</protein>
<dbReference type="Proteomes" id="UP001497480">
    <property type="component" value="Unassembled WGS sequence"/>
</dbReference>
<evidence type="ECO:0000313" key="3">
    <source>
        <dbReference type="EMBL" id="CAL0328933.1"/>
    </source>
</evidence>
<reference evidence="3 4" key="1">
    <citation type="submission" date="2024-03" db="EMBL/GenBank/DDBJ databases">
        <authorList>
            <person name="Martinez-Hernandez J."/>
        </authorList>
    </citation>
    <scope>NUCLEOTIDE SEQUENCE [LARGE SCALE GENOMIC DNA]</scope>
</reference>
<feature type="coiled-coil region" evidence="1">
    <location>
        <begin position="704"/>
        <end position="734"/>
    </location>
</feature>
<proteinExistence type="predicted"/>
<feature type="compositionally biased region" description="Acidic residues" evidence="2">
    <location>
        <begin position="350"/>
        <end position="368"/>
    </location>
</feature>
<organism evidence="3 4">
    <name type="scientific">Lupinus luteus</name>
    <name type="common">European yellow lupine</name>
    <dbReference type="NCBI Taxonomy" id="3873"/>
    <lineage>
        <taxon>Eukaryota</taxon>
        <taxon>Viridiplantae</taxon>
        <taxon>Streptophyta</taxon>
        <taxon>Embryophyta</taxon>
        <taxon>Tracheophyta</taxon>
        <taxon>Spermatophyta</taxon>
        <taxon>Magnoliopsida</taxon>
        <taxon>eudicotyledons</taxon>
        <taxon>Gunneridae</taxon>
        <taxon>Pentapetalae</taxon>
        <taxon>rosids</taxon>
        <taxon>fabids</taxon>
        <taxon>Fabales</taxon>
        <taxon>Fabaceae</taxon>
        <taxon>Papilionoideae</taxon>
        <taxon>50 kb inversion clade</taxon>
        <taxon>genistoids sensu lato</taxon>
        <taxon>core genistoids</taxon>
        <taxon>Genisteae</taxon>
        <taxon>Lupinus</taxon>
    </lineage>
</organism>
<gene>
    <name evidence="3" type="ORF">LLUT_LOCUS29993</name>
</gene>
<feature type="region of interest" description="Disordered" evidence="2">
    <location>
        <begin position="455"/>
        <end position="498"/>
    </location>
</feature>
<keyword evidence="4" id="KW-1185">Reference proteome</keyword>
<feature type="region of interest" description="Disordered" evidence="2">
    <location>
        <begin position="320"/>
        <end position="373"/>
    </location>
</feature>
<comment type="caution">
    <text evidence="3">The sequence shown here is derived from an EMBL/GenBank/DDBJ whole genome shotgun (WGS) entry which is preliminary data.</text>
</comment>
<evidence type="ECO:0000313" key="4">
    <source>
        <dbReference type="Proteomes" id="UP001497480"/>
    </source>
</evidence>
<dbReference type="PANTHER" id="PTHR35120">
    <property type="entry name" value="HISTONE ACETYLTRANSFERASE KAT6B-LIKE"/>
    <property type="match status" value="1"/>
</dbReference>
<feature type="region of interest" description="Disordered" evidence="2">
    <location>
        <begin position="101"/>
        <end position="122"/>
    </location>
</feature>
<feature type="compositionally biased region" description="Acidic residues" evidence="2">
    <location>
        <begin position="460"/>
        <end position="483"/>
    </location>
</feature>
<name>A0AAV1Y739_LUPLU</name>
<dbReference type="EMBL" id="CAXHTB010000021">
    <property type="protein sequence ID" value="CAL0328933.1"/>
    <property type="molecule type" value="Genomic_DNA"/>
</dbReference>
<feature type="compositionally biased region" description="Basic residues" evidence="2">
    <location>
        <begin position="106"/>
        <end position="118"/>
    </location>
</feature>
<dbReference type="AlphaFoldDB" id="A0AAV1Y739"/>